<proteinExistence type="predicted"/>
<feature type="region of interest" description="Disordered" evidence="1">
    <location>
        <begin position="96"/>
        <end position="115"/>
    </location>
</feature>
<feature type="compositionally biased region" description="Low complexity" evidence="1">
    <location>
        <begin position="42"/>
        <end position="52"/>
    </location>
</feature>
<dbReference type="Proteomes" id="UP000054845">
    <property type="component" value="Unassembled WGS sequence"/>
</dbReference>
<evidence type="ECO:0000256" key="1">
    <source>
        <dbReference type="SAM" id="MobiDB-lite"/>
    </source>
</evidence>
<feature type="region of interest" description="Disordered" evidence="1">
    <location>
        <begin position="870"/>
        <end position="943"/>
    </location>
</feature>
<evidence type="ECO:0000313" key="3">
    <source>
        <dbReference type="Proteomes" id="UP000054845"/>
    </source>
</evidence>
<dbReference type="EMBL" id="CCYA01000240">
    <property type="protein sequence ID" value="CEH14123.1"/>
    <property type="molecule type" value="Genomic_DNA"/>
</dbReference>
<feature type="region of interest" description="Disordered" evidence="1">
    <location>
        <begin position="159"/>
        <end position="222"/>
    </location>
</feature>
<accession>A0A0P1BE74</accession>
<feature type="compositionally biased region" description="Low complexity" evidence="1">
    <location>
        <begin position="1"/>
        <end position="25"/>
    </location>
</feature>
<feature type="region of interest" description="Disordered" evidence="1">
    <location>
        <begin position="1"/>
        <end position="77"/>
    </location>
</feature>
<feature type="compositionally biased region" description="Polar residues" evidence="1">
    <location>
        <begin position="881"/>
        <end position="890"/>
    </location>
</feature>
<name>A0A0P1BE74_9BASI</name>
<reference evidence="2 3" key="1">
    <citation type="submission" date="2014-09" db="EMBL/GenBank/DDBJ databases">
        <authorList>
            <person name="Magalhaes I.L.F."/>
            <person name="Oliveira U."/>
            <person name="Santos F.R."/>
            <person name="Vidigal T.H.D.A."/>
            <person name="Brescovit A.D."/>
            <person name="Santos A.J."/>
        </authorList>
    </citation>
    <scope>NUCLEOTIDE SEQUENCE [LARGE SCALE GENOMIC DNA]</scope>
</reference>
<sequence>MSSSLNSKLSLLPSSPQSPSYAPHSGNNNNILISRRARSGRSRSSTLTPLPSATSITHSAASGDETDIQPGRKNSIFRNFSPTYTRVVESSASAVSNELESSSHPSRSTDEPILAARRKIITRRSRRRAESSSSNQSQNSGIVGLTCEGIKLDNSSQGALASDASSAPKSRYSLRHSHSSSSLKTSVAGTSSPGARTPTAAAAASSRAKRKRLGTQASSRLEEVEQRLKAQEALINGTDASAESHYSATIDPQLTQGSQGEPLQMLATPYNSQHPLPLSPHLLTSRHSRFPRALKSLSGRARVGRIICQACLQGSKSGCDAPATSDEPCTSCRVTGGHCVKVEVRYGSGNAPMIVPASLETGTTLAHSTMPKQHVSFELVVGDGVQEAWPNGDLDATALAGTPALSGANSNVSAKTKGLTALPQPTSIAAGTNGLEASRLAAEDVKFTSWGIPSRISHKGQLVEISRRRLVHALLRKFRSETNGPHALIVPPSQSDLILRRGPGLPAPVPDFLLLTILASSVAIVTEPLELVALRPHIWKKAAAEVEAVCSSLYSLKGDLALIQALLLLAVYWPGDPGRIERRHVISTALRLAPSCGLHNPALLRSNALVGTLALALDAITTLWSASSDNPVAETSPVSLPMPDPSWVYVMVGETSVPAARLLAHLMCAFLSLLQILKHLLRTLHQPDVSQVTSLESVTAHQNNIEGALSAFCRAQKPIILDAERQQRSHPSAAVLAKSIRRLLMITQLLLFKSSLDCIVRRAREEGSHNSNEATTGPSAAAEPVRVRFPTECGRAVAAVIETAWGLIFGDEERISAKGCVWASQLDPSACTQMSFQAFGVVLGARSFAFLAMHWIDWDKGKGCLEYSTRPAPGTAKVRNKSTTVVSTSLLHPDERESPTEHEQHVPHLSGPASQPLASAPPPPPAPVAQTAEGGDNGSSEPQSRAIAHVALPLVDPVPSAALDPRLFAPPEDATVQEEQESAIDPNLQLSTTVEEASSKLSSDPPLVEHVLAEQSESEIIIASVESGAIQTSVTA</sequence>
<feature type="compositionally biased region" description="Low complexity" evidence="1">
    <location>
        <begin position="179"/>
        <end position="206"/>
    </location>
</feature>
<feature type="compositionally biased region" description="Basic and acidic residues" evidence="1">
    <location>
        <begin position="892"/>
        <end position="906"/>
    </location>
</feature>
<dbReference type="OrthoDB" id="1708823at2759"/>
<keyword evidence="3" id="KW-1185">Reference proteome</keyword>
<evidence type="ECO:0000313" key="2">
    <source>
        <dbReference type="EMBL" id="CEH14123.1"/>
    </source>
</evidence>
<feature type="compositionally biased region" description="Polar residues" evidence="1">
    <location>
        <begin position="159"/>
        <end position="168"/>
    </location>
</feature>
<dbReference type="AlphaFoldDB" id="A0A0P1BE74"/>
<protein>
    <submittedName>
        <fullName evidence="2">Uncharacterized protein</fullName>
    </submittedName>
</protein>
<organism evidence="2 3">
    <name type="scientific">Ceraceosorus bombacis</name>
    <dbReference type="NCBI Taxonomy" id="401625"/>
    <lineage>
        <taxon>Eukaryota</taxon>
        <taxon>Fungi</taxon>
        <taxon>Dikarya</taxon>
        <taxon>Basidiomycota</taxon>
        <taxon>Ustilaginomycotina</taxon>
        <taxon>Exobasidiomycetes</taxon>
        <taxon>Ceraceosorales</taxon>
        <taxon>Ceraceosoraceae</taxon>
        <taxon>Ceraceosorus</taxon>
    </lineage>
</organism>